<dbReference type="InterPro" id="IPR002123">
    <property type="entry name" value="Plipid/glycerol_acylTrfase"/>
</dbReference>
<keyword evidence="3" id="KW-0012">Acyltransferase</keyword>
<evidence type="ECO:0000256" key="2">
    <source>
        <dbReference type="ARBA" id="ARBA00022679"/>
    </source>
</evidence>
<keyword evidence="2" id="KW-0808">Transferase</keyword>
<dbReference type="WBParaSite" id="PSU_v2.g5217.t1">
    <property type="protein sequence ID" value="PSU_v2.g5217.t1"/>
    <property type="gene ID" value="PSU_v2.g5217"/>
</dbReference>
<dbReference type="PANTHER" id="PTHR10983">
    <property type="entry name" value="1-ACYLGLYCEROL-3-PHOSPHATE ACYLTRANSFERASE-RELATED"/>
    <property type="match status" value="1"/>
</dbReference>
<evidence type="ECO:0000313" key="7">
    <source>
        <dbReference type="WBParaSite" id="PSU_v2.g5217.t1"/>
    </source>
</evidence>
<dbReference type="PANTHER" id="PTHR10983:SF20">
    <property type="entry name" value="LYSOPHOSPHATIDYLINOSITOL ACYLTRANSFERASE 10"/>
    <property type="match status" value="1"/>
</dbReference>
<keyword evidence="4" id="KW-0472">Membrane</keyword>
<dbReference type="Pfam" id="PF16076">
    <property type="entry name" value="Acyltransf_C"/>
    <property type="match status" value="1"/>
</dbReference>
<dbReference type="GO" id="GO:0005783">
    <property type="term" value="C:endoplasmic reticulum"/>
    <property type="evidence" value="ECO:0007669"/>
    <property type="project" value="TreeGrafter"/>
</dbReference>
<feature type="transmembrane region" description="Helical" evidence="4">
    <location>
        <begin position="261"/>
        <end position="283"/>
    </location>
</feature>
<organism evidence="6 7">
    <name type="scientific">Panagrolaimus superbus</name>
    <dbReference type="NCBI Taxonomy" id="310955"/>
    <lineage>
        <taxon>Eukaryota</taxon>
        <taxon>Metazoa</taxon>
        <taxon>Ecdysozoa</taxon>
        <taxon>Nematoda</taxon>
        <taxon>Chromadorea</taxon>
        <taxon>Rhabditida</taxon>
        <taxon>Tylenchina</taxon>
        <taxon>Panagrolaimomorpha</taxon>
        <taxon>Panagrolaimoidea</taxon>
        <taxon>Panagrolaimidae</taxon>
        <taxon>Panagrolaimus</taxon>
    </lineage>
</organism>
<dbReference type="CDD" id="cd07990">
    <property type="entry name" value="LPLAT_LCLAT1-like"/>
    <property type="match status" value="1"/>
</dbReference>
<dbReference type="GO" id="GO:0016746">
    <property type="term" value="F:acyltransferase activity"/>
    <property type="evidence" value="ECO:0007669"/>
    <property type="project" value="UniProtKB-KW"/>
</dbReference>
<keyword evidence="6" id="KW-1185">Reference proteome</keyword>
<dbReference type="Pfam" id="PF01553">
    <property type="entry name" value="Acyltransferase"/>
    <property type="match status" value="1"/>
</dbReference>
<accession>A0A914YYP2</accession>
<evidence type="ECO:0000259" key="5">
    <source>
        <dbReference type="SMART" id="SM00563"/>
    </source>
</evidence>
<feature type="domain" description="Phospholipid/glycerol acyltransferase" evidence="5">
    <location>
        <begin position="1"/>
        <end position="121"/>
    </location>
</feature>
<name>A0A914YYP2_9BILA</name>
<evidence type="ECO:0000256" key="4">
    <source>
        <dbReference type="SAM" id="Phobius"/>
    </source>
</evidence>
<reference evidence="7" key="1">
    <citation type="submission" date="2022-11" db="UniProtKB">
        <authorList>
            <consortium name="WormBaseParasite"/>
        </authorList>
    </citation>
    <scope>IDENTIFICATION</scope>
</reference>
<dbReference type="GO" id="GO:0036149">
    <property type="term" value="P:phosphatidylinositol acyl-chain remodeling"/>
    <property type="evidence" value="ECO:0007669"/>
    <property type="project" value="TreeGrafter"/>
</dbReference>
<keyword evidence="4" id="KW-0812">Transmembrane</keyword>
<dbReference type="Proteomes" id="UP000887577">
    <property type="component" value="Unplaced"/>
</dbReference>
<keyword evidence="4" id="KW-1133">Transmembrane helix</keyword>
<evidence type="ECO:0000256" key="1">
    <source>
        <dbReference type="ARBA" id="ARBA00008655"/>
    </source>
</evidence>
<protein>
    <submittedName>
        <fullName evidence="7">Phospholipid/glycerol acyltransferase domain-containing protein</fullName>
    </submittedName>
</protein>
<dbReference type="AlphaFoldDB" id="A0A914YYP2"/>
<comment type="similarity">
    <text evidence="1">Belongs to the 1-acyl-sn-glycerol-3-phosphate acyltransferase family.</text>
</comment>
<evidence type="ECO:0000313" key="6">
    <source>
        <dbReference type="Proteomes" id="UP000887577"/>
    </source>
</evidence>
<proteinExistence type="inferred from homology"/>
<dbReference type="InterPro" id="IPR032098">
    <property type="entry name" value="Acyltransf_C"/>
</dbReference>
<feature type="transmembrane region" description="Helical" evidence="4">
    <location>
        <begin position="230"/>
        <end position="249"/>
    </location>
</feature>
<dbReference type="SUPFAM" id="SSF69593">
    <property type="entry name" value="Glycerol-3-phosphate (1)-acyltransferase"/>
    <property type="match status" value="1"/>
</dbReference>
<sequence>MNHRTRLDWLYFKLALWRMNPWLMTSYRIALKELLRHAPGTGFGMQGLQYVFLRRDVKIDFPRITKAVEYYADMKQPYQILMFPEGTDKTAYTTRRSNEYAKKNGLPELQNLLYPRIAGFIHLVNEMRKNNYLSYIYDVTVAYPKDIVQNETDLVLKGRCSTSVHYHIRKISIANIPTDETELSNWLMDIWRQKDEILGQFYSQPLKNKRKLDASGGSRNLWAKDTGKQTFVYVFGFIFWVSVVALWLWHMTFLNSVRCTFVFLILNYIYIYGRYGGVDYLLLARWDIWRKRASCVV</sequence>
<evidence type="ECO:0000256" key="3">
    <source>
        <dbReference type="ARBA" id="ARBA00023315"/>
    </source>
</evidence>
<dbReference type="SMART" id="SM00563">
    <property type="entry name" value="PlsC"/>
    <property type="match status" value="1"/>
</dbReference>